<dbReference type="Proteomes" id="UP000011200">
    <property type="component" value="Chromosome"/>
</dbReference>
<evidence type="ECO:0000313" key="6">
    <source>
        <dbReference type="Proteomes" id="UP000011200"/>
    </source>
</evidence>
<dbReference type="GO" id="GO:0005829">
    <property type="term" value="C:cytosol"/>
    <property type="evidence" value="ECO:0007669"/>
    <property type="project" value="TreeGrafter"/>
</dbReference>
<keyword evidence="1" id="KW-0805">Transcription regulation</keyword>
<dbReference type="InterPro" id="IPR000485">
    <property type="entry name" value="AsnC-type_HTH_dom"/>
</dbReference>
<dbReference type="PANTHER" id="PTHR30154">
    <property type="entry name" value="LEUCINE-RESPONSIVE REGULATORY PROTEIN"/>
    <property type="match status" value="1"/>
</dbReference>
<dbReference type="AlphaFoldDB" id="A0A2U9PLN7"/>
<dbReference type="InterPro" id="IPR019888">
    <property type="entry name" value="Tscrpt_reg_AsnC-like"/>
</dbReference>
<dbReference type="Gene3D" id="3.30.70.920">
    <property type="match status" value="1"/>
</dbReference>
<evidence type="ECO:0000256" key="2">
    <source>
        <dbReference type="ARBA" id="ARBA00023125"/>
    </source>
</evidence>
<dbReference type="Gene3D" id="1.10.10.10">
    <property type="entry name" value="Winged helix-like DNA-binding domain superfamily/Winged helix DNA-binding domain"/>
    <property type="match status" value="1"/>
</dbReference>
<organism evidence="5 6">
    <name type="scientific">Mycolicibacterium smegmatis (strain MKD8)</name>
    <name type="common">Mycobacterium smegmatis</name>
    <dbReference type="NCBI Taxonomy" id="1214915"/>
    <lineage>
        <taxon>Bacteria</taxon>
        <taxon>Bacillati</taxon>
        <taxon>Actinomycetota</taxon>
        <taxon>Actinomycetes</taxon>
        <taxon>Mycobacteriales</taxon>
        <taxon>Mycobacteriaceae</taxon>
        <taxon>Mycolicibacterium</taxon>
    </lineage>
</organism>
<dbReference type="GO" id="GO:0043200">
    <property type="term" value="P:response to amino acid"/>
    <property type="evidence" value="ECO:0007669"/>
    <property type="project" value="TreeGrafter"/>
</dbReference>
<protein>
    <submittedName>
        <fullName evidence="5">Transcriptional regulator, AsnC family protein</fullName>
    </submittedName>
</protein>
<accession>A0A2U9PLN7</accession>
<evidence type="ECO:0000313" key="5">
    <source>
        <dbReference type="EMBL" id="AWT52672.1"/>
    </source>
</evidence>
<dbReference type="Pfam" id="PF01037">
    <property type="entry name" value="AsnC_trans_reg"/>
    <property type="match status" value="1"/>
</dbReference>
<dbReference type="EMBL" id="CP027541">
    <property type="protein sequence ID" value="AWT52672.1"/>
    <property type="molecule type" value="Genomic_DNA"/>
</dbReference>
<name>A0A2U9PLN7_MYCSE</name>
<dbReference type="GeneID" id="93456497"/>
<gene>
    <name evidence="5" type="ORF">D806_016880</name>
</gene>
<dbReference type="InterPro" id="IPR036390">
    <property type="entry name" value="WH_DNA-bd_sf"/>
</dbReference>
<keyword evidence="3" id="KW-0804">Transcription</keyword>
<dbReference type="SMART" id="SM00344">
    <property type="entry name" value="HTH_ASNC"/>
    <property type="match status" value="1"/>
</dbReference>
<dbReference type="PROSITE" id="PS50956">
    <property type="entry name" value="HTH_ASNC_2"/>
    <property type="match status" value="1"/>
</dbReference>
<evidence type="ECO:0000259" key="4">
    <source>
        <dbReference type="PROSITE" id="PS50956"/>
    </source>
</evidence>
<proteinExistence type="predicted"/>
<feature type="domain" description="HTH asnC-type" evidence="4">
    <location>
        <begin position="27"/>
        <end position="87"/>
    </location>
</feature>
<keyword evidence="2" id="KW-0238">DNA-binding</keyword>
<dbReference type="InterPro" id="IPR036388">
    <property type="entry name" value="WH-like_DNA-bd_sf"/>
</dbReference>
<dbReference type="InterPro" id="IPR019887">
    <property type="entry name" value="Tscrpt_reg_AsnC/Lrp_C"/>
</dbReference>
<sequence length="172" mass="18736">MTNPDGHELAPVPSLRVNHSRPGAFQLDELSKAIIEKLQADGRRSYAGIGKAVGLSEAAVRQRVQRMVDAGVMQIVAVTDPLQLGFARQAMIGIRCTGDTTKLAEKLAQIESVDYVVLTAGSFDAIVEVVCEDDDSLLELLNTKIRALPGVISTETLVYLKLVKQQYNWGTR</sequence>
<dbReference type="PRINTS" id="PR00033">
    <property type="entry name" value="HTHASNC"/>
</dbReference>
<dbReference type="InterPro" id="IPR011008">
    <property type="entry name" value="Dimeric_a/b-barrel"/>
</dbReference>
<dbReference type="RefSeq" id="WP_014877152.1">
    <property type="nucleotide sequence ID" value="NZ_CP027541.1"/>
</dbReference>
<dbReference type="Pfam" id="PF13404">
    <property type="entry name" value="HTH_AsnC-type"/>
    <property type="match status" value="1"/>
</dbReference>
<dbReference type="SUPFAM" id="SSF54909">
    <property type="entry name" value="Dimeric alpha+beta barrel"/>
    <property type="match status" value="1"/>
</dbReference>
<evidence type="ECO:0000256" key="3">
    <source>
        <dbReference type="ARBA" id="ARBA00023163"/>
    </source>
</evidence>
<evidence type="ECO:0000256" key="1">
    <source>
        <dbReference type="ARBA" id="ARBA00023015"/>
    </source>
</evidence>
<reference evidence="5 6" key="1">
    <citation type="journal article" date="2013" name="Genome Announc.">
        <title>Draft genome sequence of MKD8, a conjugal recipient Mycobacterium smegmatis strain.</title>
        <authorList>
            <person name="Gray T.A."/>
            <person name="Palumbo M.J."/>
            <person name="Derbyshire K.M."/>
        </authorList>
    </citation>
    <scope>NUCLEOTIDE SEQUENCE [LARGE SCALE GENOMIC DNA]</scope>
    <source>
        <strain evidence="5 6">MKD8</strain>
    </source>
</reference>
<dbReference type="GO" id="GO:0043565">
    <property type="term" value="F:sequence-specific DNA binding"/>
    <property type="evidence" value="ECO:0007669"/>
    <property type="project" value="InterPro"/>
</dbReference>
<dbReference type="PANTHER" id="PTHR30154:SF34">
    <property type="entry name" value="TRANSCRIPTIONAL REGULATOR AZLB"/>
    <property type="match status" value="1"/>
</dbReference>
<reference evidence="6" key="2">
    <citation type="submission" date="2018-03" db="EMBL/GenBank/DDBJ databases">
        <authorList>
            <person name="Derbyshire K."/>
            <person name="Gray T.A."/>
            <person name="Champion M."/>
        </authorList>
    </citation>
    <scope>NUCLEOTIDE SEQUENCE [LARGE SCALE GENOMIC DNA]</scope>
    <source>
        <strain evidence="6">MKD8</strain>
    </source>
</reference>
<dbReference type="SUPFAM" id="SSF46785">
    <property type="entry name" value="Winged helix' DNA-binding domain"/>
    <property type="match status" value="1"/>
</dbReference>